<protein>
    <submittedName>
        <fullName evidence="2">Uncharacterized protein</fullName>
    </submittedName>
</protein>
<name>A0A8X7URY0_BRACI</name>
<organism evidence="2 3">
    <name type="scientific">Brassica carinata</name>
    <name type="common">Ethiopian mustard</name>
    <name type="synonym">Abyssinian cabbage</name>
    <dbReference type="NCBI Taxonomy" id="52824"/>
    <lineage>
        <taxon>Eukaryota</taxon>
        <taxon>Viridiplantae</taxon>
        <taxon>Streptophyta</taxon>
        <taxon>Embryophyta</taxon>
        <taxon>Tracheophyta</taxon>
        <taxon>Spermatophyta</taxon>
        <taxon>Magnoliopsida</taxon>
        <taxon>eudicotyledons</taxon>
        <taxon>Gunneridae</taxon>
        <taxon>Pentapetalae</taxon>
        <taxon>rosids</taxon>
        <taxon>malvids</taxon>
        <taxon>Brassicales</taxon>
        <taxon>Brassicaceae</taxon>
        <taxon>Brassiceae</taxon>
        <taxon>Brassica</taxon>
    </lineage>
</organism>
<evidence type="ECO:0000313" key="3">
    <source>
        <dbReference type="Proteomes" id="UP000886595"/>
    </source>
</evidence>
<dbReference type="EMBL" id="JAAMPC010000010">
    <property type="protein sequence ID" value="KAG2290025.1"/>
    <property type="molecule type" value="Genomic_DNA"/>
</dbReference>
<feature type="compositionally biased region" description="Basic and acidic residues" evidence="1">
    <location>
        <begin position="78"/>
        <end position="93"/>
    </location>
</feature>
<evidence type="ECO:0000313" key="2">
    <source>
        <dbReference type="EMBL" id="KAG2290025.1"/>
    </source>
</evidence>
<evidence type="ECO:0000256" key="1">
    <source>
        <dbReference type="SAM" id="MobiDB-lite"/>
    </source>
</evidence>
<dbReference type="Proteomes" id="UP000886595">
    <property type="component" value="Unassembled WGS sequence"/>
</dbReference>
<feature type="region of interest" description="Disordered" evidence="1">
    <location>
        <begin position="1"/>
        <end position="45"/>
    </location>
</feature>
<proteinExistence type="predicted"/>
<gene>
    <name evidence="2" type="ORF">Bca52824_049629</name>
</gene>
<keyword evidence="3" id="KW-1185">Reference proteome</keyword>
<accession>A0A8X7URY0</accession>
<sequence>MSDHFVFPPSQHEDLPLDDDDDEPVLQEVGSKDEQSLYGDEPALGTSRQYVESVGSESAMYEHGLIDSEPNESAEGGLDVRSDTAEDTLGLEKDGKRRDTTFLAKLGGEGELFLSIYAREKPMRCGLCSLQLLSLDWWFLVNAGNRRGGRFCNSSGIQASVARS</sequence>
<dbReference type="AlphaFoldDB" id="A0A8X7URY0"/>
<feature type="region of interest" description="Disordered" evidence="1">
    <location>
        <begin position="65"/>
        <end position="93"/>
    </location>
</feature>
<comment type="caution">
    <text evidence="2">The sequence shown here is derived from an EMBL/GenBank/DDBJ whole genome shotgun (WGS) entry which is preliminary data.</text>
</comment>
<feature type="compositionally biased region" description="Acidic residues" evidence="1">
    <location>
        <begin position="16"/>
        <end position="25"/>
    </location>
</feature>
<reference evidence="2 3" key="1">
    <citation type="submission" date="2020-02" db="EMBL/GenBank/DDBJ databases">
        <authorList>
            <person name="Ma Q."/>
            <person name="Huang Y."/>
            <person name="Song X."/>
            <person name="Pei D."/>
        </authorList>
    </citation>
    <scope>NUCLEOTIDE SEQUENCE [LARGE SCALE GENOMIC DNA]</scope>
    <source>
        <strain evidence="2">Sxm20200214</strain>
        <tissue evidence="2">Leaf</tissue>
    </source>
</reference>